<keyword evidence="2" id="KW-1185">Reference proteome</keyword>
<dbReference type="Proteomes" id="UP000660380">
    <property type="component" value="Unassembled WGS sequence"/>
</dbReference>
<comment type="caution">
    <text evidence="1">The sequence shown here is derived from an EMBL/GenBank/DDBJ whole genome shotgun (WGS) entry which is preliminary data.</text>
</comment>
<name>A0ABR8GQZ4_9CYAN</name>
<reference evidence="1 2" key="1">
    <citation type="journal article" date="2020" name="ISME J.">
        <title>Comparative genomics reveals insights into cyanobacterial evolution and habitat adaptation.</title>
        <authorList>
            <person name="Chen M.Y."/>
            <person name="Teng W.K."/>
            <person name="Zhao L."/>
            <person name="Hu C.X."/>
            <person name="Zhou Y.K."/>
            <person name="Han B.P."/>
            <person name="Song L.R."/>
            <person name="Shu W.S."/>
        </authorList>
    </citation>
    <scope>NUCLEOTIDE SEQUENCE [LARGE SCALE GENOMIC DNA]</scope>
    <source>
        <strain evidence="1 2">FACHB-248</strain>
    </source>
</reference>
<evidence type="ECO:0000313" key="1">
    <source>
        <dbReference type="EMBL" id="MBD2605545.1"/>
    </source>
</evidence>
<sequence>MAKITLEVPEELLQQLASLGDRLPELLALSLQQPPLPAHIYRYILNFIASNPTPEEIAAFSPTPEMQQRLRTLVERSLLNKITELERIELDDLNKIEHLIIMLKAGNIKLNKDMHNRYL</sequence>
<organism evidence="1 2">
    <name type="scientific">Scytonema hofmannii FACHB-248</name>
    <dbReference type="NCBI Taxonomy" id="1842502"/>
    <lineage>
        <taxon>Bacteria</taxon>
        <taxon>Bacillati</taxon>
        <taxon>Cyanobacteriota</taxon>
        <taxon>Cyanophyceae</taxon>
        <taxon>Nostocales</taxon>
        <taxon>Scytonemataceae</taxon>
        <taxon>Scytonema</taxon>
    </lineage>
</organism>
<dbReference type="EMBL" id="JACJTA010000025">
    <property type="protein sequence ID" value="MBD2605545.1"/>
    <property type="molecule type" value="Genomic_DNA"/>
</dbReference>
<protein>
    <submittedName>
        <fullName evidence="1">Uncharacterized protein</fullName>
    </submittedName>
</protein>
<evidence type="ECO:0000313" key="2">
    <source>
        <dbReference type="Proteomes" id="UP000660380"/>
    </source>
</evidence>
<gene>
    <name evidence="1" type="ORF">H6G81_13640</name>
</gene>
<proteinExistence type="predicted"/>
<accession>A0ABR8GQZ4</accession>
<dbReference type="RefSeq" id="WP_029636406.1">
    <property type="nucleotide sequence ID" value="NZ_JACJTA010000025.1"/>
</dbReference>